<gene>
    <name evidence="2" type="ORF">SKAU_G00399780</name>
</gene>
<sequence>MMMSVSLLLLMLGLFADESMADIVLTQDPAAQSVQQGDTVSISCTASQRVHNNNYLHWYLQKPVIQSRTKTSLSQTVQRLHCCSWDLLQVLRGGGTDPGHQEALL</sequence>
<comment type="caution">
    <text evidence="2">The sequence shown here is derived from an EMBL/GenBank/DDBJ whole genome shotgun (WGS) entry which is preliminary data.</text>
</comment>
<evidence type="ECO:0000313" key="3">
    <source>
        <dbReference type="Proteomes" id="UP001152622"/>
    </source>
</evidence>
<protein>
    <recommendedName>
        <fullName evidence="4">Ig-like domain-containing protein</fullName>
    </recommendedName>
</protein>
<dbReference type="Proteomes" id="UP001152622">
    <property type="component" value="Chromosome 21"/>
</dbReference>
<organism evidence="2 3">
    <name type="scientific">Synaphobranchus kaupii</name>
    <name type="common">Kaup's arrowtooth eel</name>
    <dbReference type="NCBI Taxonomy" id="118154"/>
    <lineage>
        <taxon>Eukaryota</taxon>
        <taxon>Metazoa</taxon>
        <taxon>Chordata</taxon>
        <taxon>Craniata</taxon>
        <taxon>Vertebrata</taxon>
        <taxon>Euteleostomi</taxon>
        <taxon>Actinopterygii</taxon>
        <taxon>Neopterygii</taxon>
        <taxon>Teleostei</taxon>
        <taxon>Anguilliformes</taxon>
        <taxon>Synaphobranchidae</taxon>
        <taxon>Synaphobranchus</taxon>
    </lineage>
</organism>
<dbReference type="InterPro" id="IPR036179">
    <property type="entry name" value="Ig-like_dom_sf"/>
</dbReference>
<dbReference type="AlphaFoldDB" id="A0A9Q1E8T5"/>
<accession>A0A9Q1E8T5</accession>
<feature type="signal peptide" evidence="1">
    <location>
        <begin position="1"/>
        <end position="21"/>
    </location>
</feature>
<evidence type="ECO:0000256" key="1">
    <source>
        <dbReference type="SAM" id="SignalP"/>
    </source>
</evidence>
<dbReference type="EMBL" id="JAINUF010000021">
    <property type="protein sequence ID" value="KAJ8334339.1"/>
    <property type="molecule type" value="Genomic_DNA"/>
</dbReference>
<dbReference type="OrthoDB" id="6103117at2759"/>
<proteinExistence type="predicted"/>
<reference evidence="2" key="1">
    <citation type="journal article" date="2023" name="Science">
        <title>Genome structures resolve the early diversification of teleost fishes.</title>
        <authorList>
            <person name="Parey E."/>
            <person name="Louis A."/>
            <person name="Montfort J."/>
            <person name="Bouchez O."/>
            <person name="Roques C."/>
            <person name="Iampietro C."/>
            <person name="Lluch J."/>
            <person name="Castinel A."/>
            <person name="Donnadieu C."/>
            <person name="Desvignes T."/>
            <person name="Floi Bucao C."/>
            <person name="Jouanno E."/>
            <person name="Wen M."/>
            <person name="Mejri S."/>
            <person name="Dirks R."/>
            <person name="Jansen H."/>
            <person name="Henkel C."/>
            <person name="Chen W.J."/>
            <person name="Zahm M."/>
            <person name="Cabau C."/>
            <person name="Klopp C."/>
            <person name="Thompson A.W."/>
            <person name="Robinson-Rechavi M."/>
            <person name="Braasch I."/>
            <person name="Lecointre G."/>
            <person name="Bobe J."/>
            <person name="Postlethwait J.H."/>
            <person name="Berthelot C."/>
            <person name="Roest Crollius H."/>
            <person name="Guiguen Y."/>
        </authorList>
    </citation>
    <scope>NUCLEOTIDE SEQUENCE</scope>
    <source>
        <strain evidence="2">WJC10195</strain>
    </source>
</reference>
<dbReference type="Gene3D" id="2.60.40.10">
    <property type="entry name" value="Immunoglobulins"/>
    <property type="match status" value="1"/>
</dbReference>
<feature type="chain" id="PRO_5040440121" description="Ig-like domain-containing protein" evidence="1">
    <location>
        <begin position="22"/>
        <end position="105"/>
    </location>
</feature>
<keyword evidence="1" id="KW-0732">Signal</keyword>
<evidence type="ECO:0008006" key="4">
    <source>
        <dbReference type="Google" id="ProtNLM"/>
    </source>
</evidence>
<dbReference type="InterPro" id="IPR013783">
    <property type="entry name" value="Ig-like_fold"/>
</dbReference>
<name>A0A9Q1E8T5_SYNKA</name>
<evidence type="ECO:0000313" key="2">
    <source>
        <dbReference type="EMBL" id="KAJ8334339.1"/>
    </source>
</evidence>
<keyword evidence="3" id="KW-1185">Reference proteome</keyword>
<dbReference type="SUPFAM" id="SSF48726">
    <property type="entry name" value="Immunoglobulin"/>
    <property type="match status" value="1"/>
</dbReference>